<dbReference type="InterPro" id="IPR013098">
    <property type="entry name" value="Ig_I-set"/>
</dbReference>
<dbReference type="AlphaFoldDB" id="A0A672ZYR9"/>
<dbReference type="InParanoid" id="A0A672ZYR9"/>
<reference evidence="2" key="1">
    <citation type="submission" date="2019-06" db="EMBL/GenBank/DDBJ databases">
        <authorList>
            <consortium name="Wellcome Sanger Institute Data Sharing"/>
        </authorList>
    </citation>
    <scope>NUCLEOTIDE SEQUENCE [LARGE SCALE GENOMIC DNA]</scope>
</reference>
<name>A0A672ZYR9_9TELE</name>
<dbReference type="Pfam" id="PF07679">
    <property type="entry name" value="I-set"/>
    <property type="match status" value="1"/>
</dbReference>
<dbReference type="Gene3D" id="2.60.40.10">
    <property type="entry name" value="Immunoglobulins"/>
    <property type="match status" value="1"/>
</dbReference>
<keyword evidence="3" id="KW-1185">Reference proteome</keyword>
<evidence type="ECO:0000313" key="3">
    <source>
        <dbReference type="Proteomes" id="UP000472271"/>
    </source>
</evidence>
<dbReference type="InterPro" id="IPR013783">
    <property type="entry name" value="Ig-like_fold"/>
</dbReference>
<dbReference type="Proteomes" id="UP000472271">
    <property type="component" value="Chromosome 21"/>
</dbReference>
<reference evidence="2" key="2">
    <citation type="submission" date="2025-08" db="UniProtKB">
        <authorList>
            <consortium name="Ensembl"/>
        </authorList>
    </citation>
    <scope>IDENTIFICATION</scope>
</reference>
<protein>
    <recommendedName>
        <fullName evidence="1">Immunoglobulin I-set domain-containing protein</fullName>
    </recommendedName>
</protein>
<dbReference type="InterPro" id="IPR036179">
    <property type="entry name" value="Ig-like_dom_sf"/>
</dbReference>
<evidence type="ECO:0000259" key="1">
    <source>
        <dbReference type="Pfam" id="PF07679"/>
    </source>
</evidence>
<accession>A0A672ZYR9</accession>
<sequence length="67" mass="7606">MLKEYYNIKQEDSGLYTCKASNQFGEASCSAELVVFKESVTVSREQVTVVQKKGYKVAMTEQHRPVL</sequence>
<evidence type="ECO:0000313" key="2">
    <source>
        <dbReference type="Ensembl" id="ENSSORP00005021453.1"/>
    </source>
</evidence>
<organism evidence="2 3">
    <name type="scientific">Sphaeramia orbicularis</name>
    <name type="common">orbiculate cardinalfish</name>
    <dbReference type="NCBI Taxonomy" id="375764"/>
    <lineage>
        <taxon>Eukaryota</taxon>
        <taxon>Metazoa</taxon>
        <taxon>Chordata</taxon>
        <taxon>Craniata</taxon>
        <taxon>Vertebrata</taxon>
        <taxon>Euteleostomi</taxon>
        <taxon>Actinopterygii</taxon>
        <taxon>Neopterygii</taxon>
        <taxon>Teleostei</taxon>
        <taxon>Neoteleostei</taxon>
        <taxon>Acanthomorphata</taxon>
        <taxon>Gobiaria</taxon>
        <taxon>Kurtiformes</taxon>
        <taxon>Apogonoidei</taxon>
        <taxon>Apogonidae</taxon>
        <taxon>Apogoninae</taxon>
        <taxon>Sphaeramia</taxon>
    </lineage>
</organism>
<dbReference type="SUPFAM" id="SSF48726">
    <property type="entry name" value="Immunoglobulin"/>
    <property type="match status" value="1"/>
</dbReference>
<reference evidence="2" key="3">
    <citation type="submission" date="2025-09" db="UniProtKB">
        <authorList>
            <consortium name="Ensembl"/>
        </authorList>
    </citation>
    <scope>IDENTIFICATION</scope>
</reference>
<proteinExistence type="predicted"/>
<feature type="domain" description="Immunoglobulin I-set" evidence="1">
    <location>
        <begin position="6"/>
        <end position="35"/>
    </location>
</feature>
<dbReference type="Ensembl" id="ENSSORT00005022099.1">
    <property type="protein sequence ID" value="ENSSORP00005021453.1"/>
    <property type="gene ID" value="ENSSORG00005010497.1"/>
</dbReference>